<dbReference type="Pfam" id="PF08447">
    <property type="entry name" value="PAS_3"/>
    <property type="match status" value="2"/>
</dbReference>
<keyword evidence="7" id="KW-1185">Reference proteome</keyword>
<dbReference type="CDD" id="cd01949">
    <property type="entry name" value="GGDEF"/>
    <property type="match status" value="1"/>
</dbReference>
<dbReference type="SUPFAM" id="SSF141868">
    <property type="entry name" value="EAL domain-like"/>
    <property type="match status" value="1"/>
</dbReference>
<reference evidence="6 7" key="1">
    <citation type="submission" date="2020-07" db="EMBL/GenBank/DDBJ databases">
        <authorList>
            <person name="Partida-Martinez L."/>
            <person name="Huntemann M."/>
            <person name="Clum A."/>
            <person name="Wang J."/>
            <person name="Palaniappan K."/>
            <person name="Ritter S."/>
            <person name="Chen I.-M."/>
            <person name="Stamatis D."/>
            <person name="Reddy T."/>
            <person name="O'Malley R."/>
            <person name="Daum C."/>
            <person name="Shapiro N."/>
            <person name="Ivanova N."/>
            <person name="Kyrpides N."/>
            <person name="Woyke T."/>
        </authorList>
    </citation>
    <scope>NUCLEOTIDE SEQUENCE [LARGE SCALE GENOMIC DNA]</scope>
    <source>
        <strain evidence="6 7">AS2.3</strain>
    </source>
</reference>
<dbReference type="Pfam" id="PF00990">
    <property type="entry name" value="GGDEF"/>
    <property type="match status" value="1"/>
</dbReference>
<name>A0A7Y9FMG1_9SPHN</name>
<dbReference type="InterPro" id="IPR000700">
    <property type="entry name" value="PAS-assoc_C"/>
</dbReference>
<dbReference type="PROSITE" id="PS50113">
    <property type="entry name" value="PAC"/>
    <property type="match status" value="3"/>
</dbReference>
<dbReference type="EMBL" id="JACCBY010000001">
    <property type="protein sequence ID" value="NYD89602.1"/>
    <property type="molecule type" value="Genomic_DNA"/>
</dbReference>
<feature type="domain" description="PAC" evidence="3">
    <location>
        <begin position="374"/>
        <end position="427"/>
    </location>
</feature>
<dbReference type="InterPro" id="IPR001610">
    <property type="entry name" value="PAC"/>
</dbReference>
<dbReference type="NCBIfam" id="TIGR00254">
    <property type="entry name" value="GGDEF"/>
    <property type="match status" value="1"/>
</dbReference>
<evidence type="ECO:0000313" key="6">
    <source>
        <dbReference type="EMBL" id="NYD89602.1"/>
    </source>
</evidence>
<feature type="domain" description="PAC" evidence="3">
    <location>
        <begin position="245"/>
        <end position="297"/>
    </location>
</feature>
<organism evidence="6 7">
    <name type="scientific">Sphingomonas melonis</name>
    <dbReference type="NCBI Taxonomy" id="152682"/>
    <lineage>
        <taxon>Bacteria</taxon>
        <taxon>Pseudomonadati</taxon>
        <taxon>Pseudomonadota</taxon>
        <taxon>Alphaproteobacteria</taxon>
        <taxon>Sphingomonadales</taxon>
        <taxon>Sphingomonadaceae</taxon>
        <taxon>Sphingomonas</taxon>
    </lineage>
</organism>
<feature type="domain" description="PAC" evidence="3">
    <location>
        <begin position="119"/>
        <end position="171"/>
    </location>
</feature>
<dbReference type="SMART" id="SM00091">
    <property type="entry name" value="PAS"/>
    <property type="match status" value="3"/>
</dbReference>
<evidence type="ECO:0000259" key="4">
    <source>
        <dbReference type="PROSITE" id="PS50883"/>
    </source>
</evidence>
<dbReference type="InterPro" id="IPR013655">
    <property type="entry name" value="PAS_fold_3"/>
</dbReference>
<reference evidence="6 7" key="2">
    <citation type="submission" date="2020-08" db="EMBL/GenBank/DDBJ databases">
        <title>The Agave Microbiome: Exploring the role of microbial communities in plant adaptations to desert environments.</title>
        <authorList>
            <person name="Partida-Martinez L.P."/>
        </authorList>
    </citation>
    <scope>NUCLEOTIDE SEQUENCE [LARGE SCALE GENOMIC DNA]</scope>
    <source>
        <strain evidence="6 7">AS2.3</strain>
    </source>
</reference>
<dbReference type="PROSITE" id="PS50887">
    <property type="entry name" value="GGDEF"/>
    <property type="match status" value="1"/>
</dbReference>
<dbReference type="NCBIfam" id="TIGR00229">
    <property type="entry name" value="sensory_box"/>
    <property type="match status" value="3"/>
</dbReference>
<dbReference type="SUPFAM" id="SSF55785">
    <property type="entry name" value="PYP-like sensor domain (PAS domain)"/>
    <property type="match status" value="3"/>
</dbReference>
<dbReference type="SMART" id="SM00267">
    <property type="entry name" value="GGDEF"/>
    <property type="match status" value="1"/>
</dbReference>
<dbReference type="InterPro" id="IPR035919">
    <property type="entry name" value="EAL_sf"/>
</dbReference>
<accession>A0A7Y9FMG1</accession>
<feature type="domain" description="GGDEF" evidence="5">
    <location>
        <begin position="459"/>
        <end position="592"/>
    </location>
</feature>
<evidence type="ECO:0000259" key="3">
    <source>
        <dbReference type="PROSITE" id="PS50113"/>
    </source>
</evidence>
<protein>
    <submittedName>
        <fullName evidence="6">Diguanylate cyclase (GGDEF)-like protein/PAS domain S-box-containing protein</fullName>
    </submittedName>
</protein>
<dbReference type="PANTHER" id="PTHR44757">
    <property type="entry name" value="DIGUANYLATE CYCLASE DGCP"/>
    <property type="match status" value="1"/>
</dbReference>
<dbReference type="FunFam" id="3.30.450.20:FF:000099">
    <property type="entry name" value="Sensory box sensor histidine kinase"/>
    <property type="match status" value="1"/>
</dbReference>
<dbReference type="RefSeq" id="WP_179508018.1">
    <property type="nucleotide sequence ID" value="NZ_JACCBY010000001.1"/>
</dbReference>
<dbReference type="CDD" id="cd00130">
    <property type="entry name" value="PAS"/>
    <property type="match status" value="2"/>
</dbReference>
<dbReference type="InterPro" id="IPR035965">
    <property type="entry name" value="PAS-like_dom_sf"/>
</dbReference>
<proteinExistence type="predicted"/>
<dbReference type="CDD" id="cd01948">
    <property type="entry name" value="EAL"/>
    <property type="match status" value="1"/>
</dbReference>
<feature type="compositionally biased region" description="Basic and acidic residues" evidence="1">
    <location>
        <begin position="1"/>
        <end position="15"/>
    </location>
</feature>
<feature type="domain" description="PAS" evidence="2">
    <location>
        <begin position="172"/>
        <end position="242"/>
    </location>
</feature>
<dbReference type="Gene3D" id="3.30.70.270">
    <property type="match status" value="1"/>
</dbReference>
<dbReference type="InterPro" id="IPR000160">
    <property type="entry name" value="GGDEF_dom"/>
</dbReference>
<dbReference type="SMART" id="SM00086">
    <property type="entry name" value="PAC"/>
    <property type="match status" value="3"/>
</dbReference>
<dbReference type="Pfam" id="PF00563">
    <property type="entry name" value="EAL"/>
    <property type="match status" value="1"/>
</dbReference>
<feature type="region of interest" description="Disordered" evidence="1">
    <location>
        <begin position="1"/>
        <end position="22"/>
    </location>
</feature>
<dbReference type="InterPro" id="IPR043128">
    <property type="entry name" value="Rev_trsase/Diguanyl_cyclase"/>
</dbReference>
<dbReference type="Proteomes" id="UP000517753">
    <property type="component" value="Unassembled WGS sequence"/>
</dbReference>
<evidence type="ECO:0000259" key="5">
    <source>
        <dbReference type="PROSITE" id="PS50887"/>
    </source>
</evidence>
<dbReference type="SMART" id="SM00052">
    <property type="entry name" value="EAL"/>
    <property type="match status" value="1"/>
</dbReference>
<dbReference type="Gene3D" id="3.20.20.450">
    <property type="entry name" value="EAL domain"/>
    <property type="match status" value="1"/>
</dbReference>
<dbReference type="SUPFAM" id="SSF55073">
    <property type="entry name" value="Nucleotide cyclase"/>
    <property type="match status" value="1"/>
</dbReference>
<gene>
    <name evidence="6" type="ORF">HD841_001371</name>
</gene>
<dbReference type="InterPro" id="IPR001633">
    <property type="entry name" value="EAL_dom"/>
</dbReference>
<evidence type="ECO:0000259" key="2">
    <source>
        <dbReference type="PROSITE" id="PS50112"/>
    </source>
</evidence>
<dbReference type="InterPro" id="IPR052155">
    <property type="entry name" value="Biofilm_reg_signaling"/>
</dbReference>
<dbReference type="AlphaFoldDB" id="A0A7Y9FMG1"/>
<feature type="domain" description="EAL" evidence="4">
    <location>
        <begin position="601"/>
        <end position="856"/>
    </location>
</feature>
<dbReference type="InterPro" id="IPR029787">
    <property type="entry name" value="Nucleotide_cyclase"/>
</dbReference>
<dbReference type="PROSITE" id="PS50112">
    <property type="entry name" value="PAS"/>
    <property type="match status" value="1"/>
</dbReference>
<dbReference type="PANTHER" id="PTHR44757:SF2">
    <property type="entry name" value="BIOFILM ARCHITECTURE MAINTENANCE PROTEIN MBAA"/>
    <property type="match status" value="1"/>
</dbReference>
<comment type="caution">
    <text evidence="6">The sequence shown here is derived from an EMBL/GenBank/DDBJ whole genome shotgun (WGS) entry which is preliminary data.</text>
</comment>
<dbReference type="PROSITE" id="PS50883">
    <property type="entry name" value="EAL"/>
    <property type="match status" value="1"/>
</dbReference>
<dbReference type="Gene3D" id="3.30.450.20">
    <property type="entry name" value="PAS domain"/>
    <property type="match status" value="3"/>
</dbReference>
<dbReference type="InterPro" id="IPR000014">
    <property type="entry name" value="PAS"/>
</dbReference>
<sequence>MDRWEDSGFDRHDLADAESAGGDTVPVADTAAIRAAVARAVAGLDTGLPLNTVLSRAGIGLLHRDRRRRVLTVNDRFCALVGRDQAALSGLSIDAFLHPDDLAGVVAAYNRHQPHSTPFQVEARFVRPDGTTVWCDVNVSFVCDAAGVALSTITIVQDISARRAAEARLRESEEHYRHTVELNPQITWTADADGLVRTVSSRWETVTGGTPGEAMGMRWLSALHPEDRAPTMAAWRTAVVTGRTIDIEYRLRSPDGDYRWFRSRATARRDAAGATICWYGTLEDIHDRKLAEHALRDSEKRFRLAAHAAGLGIWDYSASTGQREWSDELKAMLGLPADTPPTVATALALVVPEDRHRLQALIAAVDAGDGSHRFDTILRIHRADTGEERWIKTGGWRIEAPSGKLSRVLVTTRDVTEERTAEDRIRFAAHHDALTGLPNRASFGERLEAAIAQAQQADSNLALVLFDVDDLKETNDTIGHDAGDIVLRTLGTRLHRALGTGCTLARLGGDEFAALIESAGDAQQVTERVRAALHAVSEPLSHDGRILDCQATAGGSLFPTHGATAAELLKAADIALYAAKANYRGGLLMFEPPMRADLQRRSSMLSIARDVIRDDRIMPFYQPKVALESGQVCGFEALLRWQHPTFGPQAPATICAAFEDFELALGLSERMLGAIVDDMRRWLDGGLDFGRIAFNLSPAEFRRDDLTDRILGRLGRAGVPFDRLELEVTETVFVGRGAECVASMLETFNRAGVHIALDDFGTGYASLTHLKAFPVHTIKIDRSFISHLDCDAGDAAIVDAVVALGHRLGMTVVAEGVETEEQARYLLAQGCDVGQGFWFGHSMPREDVPAMLRRRHAITRTALG</sequence>
<evidence type="ECO:0000256" key="1">
    <source>
        <dbReference type="SAM" id="MobiDB-lite"/>
    </source>
</evidence>
<evidence type="ECO:0000313" key="7">
    <source>
        <dbReference type="Proteomes" id="UP000517753"/>
    </source>
</evidence>